<dbReference type="EMBL" id="SJPL01000001">
    <property type="protein sequence ID" value="TWT70205.1"/>
    <property type="molecule type" value="Genomic_DNA"/>
</dbReference>
<dbReference type="AlphaFoldDB" id="A0A5C5Y7C6"/>
<dbReference type="InterPro" id="IPR027417">
    <property type="entry name" value="P-loop_NTPase"/>
</dbReference>
<keyword evidence="1" id="KW-0547">Nucleotide-binding</keyword>
<feature type="region of interest" description="Disordered" evidence="4">
    <location>
        <begin position="20"/>
        <end position="64"/>
    </location>
</feature>
<evidence type="ECO:0000256" key="2">
    <source>
        <dbReference type="ARBA" id="ARBA00022840"/>
    </source>
</evidence>
<feature type="domain" description="ATPase AAA-3" evidence="5">
    <location>
        <begin position="108"/>
        <end position="241"/>
    </location>
</feature>
<dbReference type="InterPro" id="IPR050764">
    <property type="entry name" value="CbbQ/NirQ/NorQ/GpvN"/>
</dbReference>
<dbReference type="PANTHER" id="PTHR42759">
    <property type="entry name" value="MOXR FAMILY PROTEIN"/>
    <property type="match status" value="1"/>
</dbReference>
<evidence type="ECO:0000313" key="7">
    <source>
        <dbReference type="EMBL" id="TWT70205.1"/>
    </source>
</evidence>
<dbReference type="Gene3D" id="1.10.8.80">
    <property type="entry name" value="Magnesium chelatase subunit I, C-Terminal domain"/>
    <property type="match status" value="1"/>
</dbReference>
<dbReference type="Pfam" id="PF17863">
    <property type="entry name" value="AAA_lid_2"/>
    <property type="match status" value="1"/>
</dbReference>
<comment type="caution">
    <text evidence="7">The sequence shown here is derived from an EMBL/GenBank/DDBJ whole genome shotgun (WGS) entry which is preliminary data.</text>
</comment>
<proteinExistence type="inferred from homology"/>
<gene>
    <name evidence="7" type="ORF">Pan14r_25060</name>
</gene>
<organism evidence="7 8">
    <name type="scientific">Crateriforma conspicua</name>
    <dbReference type="NCBI Taxonomy" id="2527996"/>
    <lineage>
        <taxon>Bacteria</taxon>
        <taxon>Pseudomonadati</taxon>
        <taxon>Planctomycetota</taxon>
        <taxon>Planctomycetia</taxon>
        <taxon>Planctomycetales</taxon>
        <taxon>Planctomycetaceae</taxon>
        <taxon>Crateriforma</taxon>
    </lineage>
</organism>
<comment type="similarity">
    <text evidence="3">Belongs to the MoxR family.</text>
</comment>
<evidence type="ECO:0000313" key="8">
    <source>
        <dbReference type="Proteomes" id="UP000317238"/>
    </source>
</evidence>
<dbReference type="Pfam" id="PF07726">
    <property type="entry name" value="AAA_3"/>
    <property type="match status" value="1"/>
</dbReference>
<dbReference type="GO" id="GO:0005524">
    <property type="term" value="F:ATP binding"/>
    <property type="evidence" value="ECO:0007669"/>
    <property type="project" value="UniProtKB-KW"/>
</dbReference>
<reference evidence="7 8" key="1">
    <citation type="submission" date="2019-02" db="EMBL/GenBank/DDBJ databases">
        <title>Deep-cultivation of Planctomycetes and their phenomic and genomic characterization uncovers novel biology.</title>
        <authorList>
            <person name="Wiegand S."/>
            <person name="Jogler M."/>
            <person name="Boedeker C."/>
            <person name="Pinto D."/>
            <person name="Vollmers J."/>
            <person name="Rivas-Marin E."/>
            <person name="Kohn T."/>
            <person name="Peeters S.H."/>
            <person name="Heuer A."/>
            <person name="Rast P."/>
            <person name="Oberbeckmann S."/>
            <person name="Bunk B."/>
            <person name="Jeske O."/>
            <person name="Meyerdierks A."/>
            <person name="Storesund J.E."/>
            <person name="Kallscheuer N."/>
            <person name="Luecker S."/>
            <person name="Lage O.M."/>
            <person name="Pohl T."/>
            <person name="Merkel B.J."/>
            <person name="Hornburger P."/>
            <person name="Mueller R.-W."/>
            <person name="Bruemmer F."/>
            <person name="Labrenz M."/>
            <person name="Spormann A.M."/>
            <person name="Op Den Camp H."/>
            <person name="Overmann J."/>
            <person name="Amann R."/>
            <person name="Jetten M.S.M."/>
            <person name="Mascher T."/>
            <person name="Medema M.H."/>
            <person name="Devos D.P."/>
            <person name="Kaster A.-K."/>
            <person name="Ovreas L."/>
            <person name="Rohde M."/>
            <person name="Galperin M.Y."/>
            <person name="Jogler C."/>
        </authorList>
    </citation>
    <scope>NUCLEOTIDE SEQUENCE [LARGE SCALE GENOMIC DNA]</scope>
    <source>
        <strain evidence="7 8">Pan14r</strain>
    </source>
</reference>
<dbReference type="FunFam" id="3.40.50.300:FF:000640">
    <property type="entry name" value="MoxR family ATPase"/>
    <property type="match status" value="1"/>
</dbReference>
<dbReference type="PANTHER" id="PTHR42759:SF1">
    <property type="entry name" value="MAGNESIUM-CHELATASE SUBUNIT CHLD"/>
    <property type="match status" value="1"/>
</dbReference>
<name>A0A5C5Y7C6_9PLAN</name>
<evidence type="ECO:0000259" key="6">
    <source>
        <dbReference type="Pfam" id="PF17863"/>
    </source>
</evidence>
<accession>A0A5C5Y7C6</accession>
<keyword evidence="2" id="KW-0067">ATP-binding</keyword>
<dbReference type="InterPro" id="IPR041628">
    <property type="entry name" value="ChlI/MoxR_AAA_lid"/>
</dbReference>
<dbReference type="Gene3D" id="3.40.50.300">
    <property type="entry name" value="P-loop containing nucleotide triphosphate hydrolases"/>
    <property type="match status" value="1"/>
</dbReference>
<evidence type="ECO:0000256" key="4">
    <source>
        <dbReference type="SAM" id="MobiDB-lite"/>
    </source>
</evidence>
<dbReference type="InterPro" id="IPR011703">
    <property type="entry name" value="ATPase_AAA-3"/>
</dbReference>
<dbReference type="OrthoDB" id="9773454at2"/>
<protein>
    <submittedName>
        <fullName evidence="7">ATPase family associated with various cellular activities (AAA)</fullName>
    </submittedName>
</protein>
<evidence type="ECO:0000259" key="5">
    <source>
        <dbReference type="Pfam" id="PF07726"/>
    </source>
</evidence>
<dbReference type="SUPFAM" id="SSF52540">
    <property type="entry name" value="P-loop containing nucleoside triphosphate hydrolases"/>
    <property type="match status" value="1"/>
</dbReference>
<dbReference type="Proteomes" id="UP000317238">
    <property type="component" value="Unassembled WGS sequence"/>
</dbReference>
<evidence type="ECO:0000256" key="1">
    <source>
        <dbReference type="ARBA" id="ARBA00022741"/>
    </source>
</evidence>
<feature type="domain" description="ChlI/MoxR AAA lid" evidence="6">
    <location>
        <begin position="319"/>
        <end position="383"/>
    </location>
</feature>
<dbReference type="GO" id="GO:0016887">
    <property type="term" value="F:ATP hydrolysis activity"/>
    <property type="evidence" value="ECO:0007669"/>
    <property type="project" value="InterPro"/>
</dbReference>
<dbReference type="CDD" id="cd00009">
    <property type="entry name" value="AAA"/>
    <property type="match status" value="1"/>
</dbReference>
<sequence>MCLTRPGIIHSCDPAFPPSLTDISAESRPPGDSTAHRGALLQVSSDAPTPTGDPSRPNPTTELSHDDVESLQRLRQHHQQLKDELAKVIVGQTRVIDQLLICLFARGHSLLMGVPGLAKTLLVSKLAETLSLQFNRIQFTPDLMPMDITGTDILQDTADGRREFHFVRGPVFSNIVLADEINRAPPKTQAAMLEAMQERRITVLGTSYSLDEPFLVLATQNPVEQEGTYPLPEAQLDRFMFLIELGYPSEAEEIQIARTTTGDSMPTLEHILDGNQIIEFQHLARRIPVPDHVYQYAVDLVRRTRPGEPEASDWLRRLVSWGAGPRAVQYLILGGKTRAALEGQYMVRTEDVQAVAQPVLTHRLITTFAAQSEGVDAKQIVQQLVDEVAEDRAAKAS</sequence>
<keyword evidence="8" id="KW-1185">Reference proteome</keyword>
<evidence type="ECO:0000256" key="3">
    <source>
        <dbReference type="ARBA" id="ARBA00061607"/>
    </source>
</evidence>